<dbReference type="InterPro" id="IPR023468">
    <property type="entry name" value="Riboflavin_kinase"/>
</dbReference>
<keyword evidence="5" id="KW-0288">FMN</keyword>
<dbReference type="CDD" id="cd02064">
    <property type="entry name" value="FAD_synthetase_N"/>
    <property type="match status" value="1"/>
</dbReference>
<keyword evidence="8" id="KW-0547">Nucleotide-binding</keyword>
<dbReference type="GO" id="GO:0008531">
    <property type="term" value="F:riboflavin kinase activity"/>
    <property type="evidence" value="ECO:0007669"/>
    <property type="project" value="TreeGrafter"/>
</dbReference>
<dbReference type="EMBL" id="UINC01010832">
    <property type="protein sequence ID" value="SVA48039.1"/>
    <property type="molecule type" value="Genomic_DNA"/>
</dbReference>
<sequence length="173" mass="20158">MITKSFKEYNSIESSVVTVGTFDGIHIGHQDILCKLQEISNKKKLKSIVLSFFPHPKIVLQNSKNIKLINTIDEKVEILKKYNIDYFIIKEFTKEFSRLTALEFIRDILVNTLNAKHLIVGYDHRFGRNRDANIIQLREFGEIYDFEVTEILPRKINDISISSTKIRDLLKEG</sequence>
<evidence type="ECO:0000259" key="11">
    <source>
        <dbReference type="Pfam" id="PF06574"/>
    </source>
</evidence>
<dbReference type="PANTHER" id="PTHR22749:SF6">
    <property type="entry name" value="RIBOFLAVIN KINASE"/>
    <property type="match status" value="1"/>
</dbReference>
<dbReference type="GO" id="GO:0009398">
    <property type="term" value="P:FMN biosynthetic process"/>
    <property type="evidence" value="ECO:0007669"/>
    <property type="project" value="TreeGrafter"/>
</dbReference>
<dbReference type="Gene3D" id="3.40.50.620">
    <property type="entry name" value="HUPs"/>
    <property type="match status" value="1"/>
</dbReference>
<dbReference type="InterPro" id="IPR015864">
    <property type="entry name" value="FAD_synthase"/>
</dbReference>
<evidence type="ECO:0000256" key="10">
    <source>
        <dbReference type="ARBA" id="ARBA00022840"/>
    </source>
</evidence>
<dbReference type="GO" id="GO:0006747">
    <property type="term" value="P:FAD biosynthetic process"/>
    <property type="evidence" value="ECO:0007669"/>
    <property type="project" value="UniProtKB-UniPathway"/>
</dbReference>
<evidence type="ECO:0000256" key="5">
    <source>
        <dbReference type="ARBA" id="ARBA00022643"/>
    </source>
</evidence>
<organism evidence="12">
    <name type="scientific">marine metagenome</name>
    <dbReference type="NCBI Taxonomy" id="408172"/>
    <lineage>
        <taxon>unclassified sequences</taxon>
        <taxon>metagenomes</taxon>
        <taxon>ecological metagenomes</taxon>
    </lineage>
</organism>
<evidence type="ECO:0000313" key="12">
    <source>
        <dbReference type="EMBL" id="SVA48039.1"/>
    </source>
</evidence>
<proteinExistence type="inferred from homology"/>
<keyword evidence="4" id="KW-0285">Flavoprotein</keyword>
<keyword evidence="10" id="KW-0067">ATP-binding</keyword>
<comment type="similarity">
    <text evidence="2">Belongs to the RibF family.</text>
</comment>
<dbReference type="UniPathway" id="UPA00277">
    <property type="reaction ID" value="UER00407"/>
</dbReference>
<dbReference type="FunFam" id="3.40.50.620:FF:000021">
    <property type="entry name" value="Riboflavin biosynthesis protein"/>
    <property type="match status" value="1"/>
</dbReference>
<evidence type="ECO:0000256" key="3">
    <source>
        <dbReference type="ARBA" id="ARBA00012393"/>
    </source>
</evidence>
<comment type="pathway">
    <text evidence="1">Cofactor biosynthesis; FAD biosynthesis; FAD from FMN: step 1/1.</text>
</comment>
<feature type="domain" description="FAD synthetase" evidence="11">
    <location>
        <begin position="13"/>
        <end position="165"/>
    </location>
</feature>
<keyword evidence="9" id="KW-0274">FAD</keyword>
<evidence type="ECO:0000256" key="2">
    <source>
        <dbReference type="ARBA" id="ARBA00010214"/>
    </source>
</evidence>
<dbReference type="GO" id="GO:0009231">
    <property type="term" value="P:riboflavin biosynthetic process"/>
    <property type="evidence" value="ECO:0007669"/>
    <property type="project" value="InterPro"/>
</dbReference>
<keyword evidence="7" id="KW-0548">Nucleotidyltransferase</keyword>
<dbReference type="GO" id="GO:0005524">
    <property type="term" value="F:ATP binding"/>
    <property type="evidence" value="ECO:0007669"/>
    <property type="project" value="UniProtKB-KW"/>
</dbReference>
<evidence type="ECO:0000256" key="8">
    <source>
        <dbReference type="ARBA" id="ARBA00022741"/>
    </source>
</evidence>
<accession>A0A381W647</accession>
<evidence type="ECO:0000256" key="9">
    <source>
        <dbReference type="ARBA" id="ARBA00022827"/>
    </source>
</evidence>
<evidence type="ECO:0000256" key="4">
    <source>
        <dbReference type="ARBA" id="ARBA00022630"/>
    </source>
</evidence>
<gene>
    <name evidence="12" type="ORF">METZ01_LOCUS100893</name>
</gene>
<dbReference type="EC" id="2.7.7.2" evidence="3"/>
<reference evidence="12" key="1">
    <citation type="submission" date="2018-05" db="EMBL/GenBank/DDBJ databases">
        <authorList>
            <person name="Lanie J.A."/>
            <person name="Ng W.-L."/>
            <person name="Kazmierczak K.M."/>
            <person name="Andrzejewski T.M."/>
            <person name="Davidsen T.M."/>
            <person name="Wayne K.J."/>
            <person name="Tettelin H."/>
            <person name="Glass J.I."/>
            <person name="Rusch D."/>
            <person name="Podicherti R."/>
            <person name="Tsui H.-C.T."/>
            <person name="Winkler M.E."/>
        </authorList>
    </citation>
    <scope>NUCLEOTIDE SEQUENCE</scope>
</reference>
<protein>
    <recommendedName>
        <fullName evidence="3">FAD synthase</fullName>
        <ecNumber evidence="3">2.7.7.2</ecNumber>
    </recommendedName>
</protein>
<dbReference type="GO" id="GO:0003919">
    <property type="term" value="F:FMN adenylyltransferase activity"/>
    <property type="evidence" value="ECO:0007669"/>
    <property type="project" value="UniProtKB-EC"/>
</dbReference>
<name>A0A381W647_9ZZZZ</name>
<feature type="non-terminal residue" evidence="12">
    <location>
        <position position="173"/>
    </location>
</feature>
<dbReference type="InterPro" id="IPR014729">
    <property type="entry name" value="Rossmann-like_a/b/a_fold"/>
</dbReference>
<dbReference type="PANTHER" id="PTHR22749">
    <property type="entry name" value="RIBOFLAVIN KINASE/FMN ADENYLYLTRANSFERASE"/>
    <property type="match status" value="1"/>
</dbReference>
<dbReference type="Pfam" id="PF06574">
    <property type="entry name" value="FAD_syn"/>
    <property type="match status" value="1"/>
</dbReference>
<dbReference type="AlphaFoldDB" id="A0A381W647"/>
<evidence type="ECO:0000256" key="7">
    <source>
        <dbReference type="ARBA" id="ARBA00022695"/>
    </source>
</evidence>
<dbReference type="SUPFAM" id="SSF52374">
    <property type="entry name" value="Nucleotidylyl transferase"/>
    <property type="match status" value="1"/>
</dbReference>
<keyword evidence="6" id="KW-0808">Transferase</keyword>
<evidence type="ECO:0000256" key="6">
    <source>
        <dbReference type="ARBA" id="ARBA00022679"/>
    </source>
</evidence>
<evidence type="ECO:0000256" key="1">
    <source>
        <dbReference type="ARBA" id="ARBA00004726"/>
    </source>
</evidence>